<dbReference type="InterPro" id="IPR011990">
    <property type="entry name" value="TPR-like_helical_dom_sf"/>
</dbReference>
<accession>A0A6D2ID27</accession>
<dbReference type="EMBL" id="CACVBM020001049">
    <property type="protein sequence ID" value="CAA7026131.1"/>
    <property type="molecule type" value="Genomic_DNA"/>
</dbReference>
<protein>
    <recommendedName>
        <fullName evidence="6">Pentacotripeptide-repeat region of PRORP domain-containing protein</fullName>
    </recommendedName>
</protein>
<evidence type="ECO:0008006" key="6">
    <source>
        <dbReference type="Google" id="ProtNLM"/>
    </source>
</evidence>
<dbReference type="InterPro" id="IPR002885">
    <property type="entry name" value="PPR_rpt"/>
</dbReference>
<dbReference type="Pfam" id="PF01535">
    <property type="entry name" value="PPR"/>
    <property type="match status" value="3"/>
</dbReference>
<dbReference type="NCBIfam" id="TIGR00756">
    <property type="entry name" value="PPR"/>
    <property type="match status" value="11"/>
</dbReference>
<dbReference type="OrthoDB" id="185373at2759"/>
<feature type="repeat" description="PPR" evidence="3">
    <location>
        <begin position="394"/>
        <end position="428"/>
    </location>
</feature>
<feature type="repeat" description="PPR" evidence="3">
    <location>
        <begin position="359"/>
        <end position="393"/>
    </location>
</feature>
<feature type="repeat" description="PPR" evidence="3">
    <location>
        <begin position="251"/>
        <end position="285"/>
    </location>
</feature>
<dbReference type="Proteomes" id="UP000467841">
    <property type="component" value="Unassembled WGS sequence"/>
</dbReference>
<evidence type="ECO:0000256" key="1">
    <source>
        <dbReference type="ARBA" id="ARBA00007626"/>
    </source>
</evidence>
<dbReference type="PROSITE" id="PS51375">
    <property type="entry name" value="PPR"/>
    <property type="match status" value="9"/>
</dbReference>
<keyword evidence="2" id="KW-0677">Repeat</keyword>
<sequence>MVCGSGLHALFVSKPQRFLRASNEASKSKLAKASSHEGSKSKLARSMARAVNSKPWSEEVESSLSSLLHPPESLSRTAVLQTLRLVKDPSDGLRFFDWVSSKGFSHREHSFFLMLEFLGRARNLNVARNFLFSIERRSNGCVKLGDRYFNSLIRSFGNAGLFQESVKLFEAMKKMGVSPSVVTFNSLLSILLKRGKTGMAHDLFDEMRRTYGVTPDSYTFNILIGGFCKNSRVDEAFRIFKDMEAYHCSPDLVTYNTIMDGLCRAGKVKIAHNVMNGMMKKASDVHPNIVSYTTLVRGYCMKQQIDEALLVFHAMSTRGLKPNAVTYNTLIKGLSEAHRYDEIKDIFSGGDAFTAFAPDACTFNILIKAHCDAGHPEAAMKVFQEMLNVNLPPDSASFSVLIRAFCLRSEFDRAETLFNELFEKKVLLGKDGCKPLAAAYNPMFEYLCANGKTKQAENVFRQLMKRGAQDPPSYTTLITGHCREGRFKAAYELLVLMLRREFVPHLETYELLIRGLLKIGEALLAHDTLQRMLRSSYLPAATLFHSLLAQLVKSKFGNESFGCIRLMLEKRIRQNIELSTHAVRLLFSSGQKEQAFLTVTLLYDNGYMVKMDELFDFLCEKGKLLDAHRLVLFCLEKSQMVDTGTCNTVIEGLCNLKRHSEAFSLYNELVEAGNHHQLSCHMVLRNALEVAGKLEEVEFVSKRMATLRKSDD</sequence>
<dbReference type="Gene3D" id="1.25.40.10">
    <property type="entry name" value="Tetratricopeptide repeat domain"/>
    <property type="match status" value="6"/>
</dbReference>
<evidence type="ECO:0000256" key="2">
    <source>
        <dbReference type="ARBA" id="ARBA00022737"/>
    </source>
</evidence>
<feature type="repeat" description="PPR" evidence="3">
    <location>
        <begin position="216"/>
        <end position="250"/>
    </location>
</feature>
<feature type="repeat" description="PPR" evidence="3">
    <location>
        <begin position="180"/>
        <end position="210"/>
    </location>
</feature>
<evidence type="ECO:0000256" key="3">
    <source>
        <dbReference type="PROSITE-ProRule" id="PRU00708"/>
    </source>
</evidence>
<gene>
    <name evidence="4" type="ORF">MERR_LOCUS13366</name>
</gene>
<dbReference type="PANTHER" id="PTHR47941">
    <property type="entry name" value="PENTATRICOPEPTIDE REPEAT-CONTAINING PROTEIN 3, MITOCHONDRIAL"/>
    <property type="match status" value="1"/>
</dbReference>
<feature type="repeat" description="PPR" evidence="3">
    <location>
        <begin position="642"/>
        <end position="676"/>
    </location>
</feature>
<feature type="repeat" description="PPR" evidence="3">
    <location>
        <begin position="288"/>
        <end position="322"/>
    </location>
</feature>
<feature type="repeat" description="PPR" evidence="3">
    <location>
        <begin position="470"/>
        <end position="504"/>
    </location>
</feature>
<dbReference type="SUPFAM" id="SSF48452">
    <property type="entry name" value="TPR-like"/>
    <property type="match status" value="1"/>
</dbReference>
<evidence type="ECO:0000313" key="5">
    <source>
        <dbReference type="Proteomes" id="UP000467841"/>
    </source>
</evidence>
<name>A0A6D2ID27_9BRAS</name>
<comment type="caution">
    <text evidence="4">The sequence shown here is derived from an EMBL/GenBank/DDBJ whole genome shotgun (WGS) entry which is preliminary data.</text>
</comment>
<organism evidence="4 5">
    <name type="scientific">Microthlaspi erraticum</name>
    <dbReference type="NCBI Taxonomy" id="1685480"/>
    <lineage>
        <taxon>Eukaryota</taxon>
        <taxon>Viridiplantae</taxon>
        <taxon>Streptophyta</taxon>
        <taxon>Embryophyta</taxon>
        <taxon>Tracheophyta</taxon>
        <taxon>Spermatophyta</taxon>
        <taxon>Magnoliopsida</taxon>
        <taxon>eudicotyledons</taxon>
        <taxon>Gunneridae</taxon>
        <taxon>Pentapetalae</taxon>
        <taxon>rosids</taxon>
        <taxon>malvids</taxon>
        <taxon>Brassicales</taxon>
        <taxon>Brassicaceae</taxon>
        <taxon>Coluteocarpeae</taxon>
        <taxon>Microthlaspi</taxon>
    </lineage>
</organism>
<feature type="repeat" description="PPR" evidence="3">
    <location>
        <begin position="145"/>
        <end position="179"/>
    </location>
</feature>
<keyword evidence="5" id="KW-1185">Reference proteome</keyword>
<dbReference type="AlphaFoldDB" id="A0A6D2ID27"/>
<reference evidence="4" key="1">
    <citation type="submission" date="2020-01" db="EMBL/GenBank/DDBJ databases">
        <authorList>
            <person name="Mishra B."/>
        </authorList>
    </citation>
    <scope>NUCLEOTIDE SEQUENCE [LARGE SCALE GENOMIC DNA]</scope>
</reference>
<evidence type="ECO:0000313" key="4">
    <source>
        <dbReference type="EMBL" id="CAA7026131.1"/>
    </source>
</evidence>
<dbReference type="Pfam" id="PF12854">
    <property type="entry name" value="PPR_1"/>
    <property type="match status" value="1"/>
</dbReference>
<dbReference type="Pfam" id="PF13041">
    <property type="entry name" value="PPR_2"/>
    <property type="match status" value="4"/>
</dbReference>
<proteinExistence type="inferred from homology"/>
<comment type="similarity">
    <text evidence="1">Belongs to the PPR family. P subfamily.</text>
</comment>